<dbReference type="SMART" id="SM00387">
    <property type="entry name" value="HATPase_c"/>
    <property type="match status" value="1"/>
</dbReference>
<dbReference type="PANTHER" id="PTHR43711">
    <property type="entry name" value="TWO-COMPONENT HISTIDINE KINASE"/>
    <property type="match status" value="1"/>
</dbReference>
<gene>
    <name evidence="7" type="ORF">ACFQQG_10990</name>
</gene>
<evidence type="ECO:0000313" key="8">
    <source>
        <dbReference type="Proteomes" id="UP001596445"/>
    </source>
</evidence>
<accession>A0ABD5W3N9</accession>
<dbReference type="EC" id="2.7.13.3" evidence="2"/>
<dbReference type="GO" id="GO:0004673">
    <property type="term" value="F:protein histidine kinase activity"/>
    <property type="evidence" value="ECO:0007669"/>
    <property type="project" value="UniProtKB-EC"/>
</dbReference>
<keyword evidence="3" id="KW-0808">Transferase</keyword>
<dbReference type="EMBL" id="JBHSZI010000001">
    <property type="protein sequence ID" value="MFC7058607.1"/>
    <property type="molecule type" value="Genomic_DNA"/>
</dbReference>
<dbReference type="Proteomes" id="UP001596445">
    <property type="component" value="Unassembled WGS sequence"/>
</dbReference>
<dbReference type="InterPro" id="IPR036890">
    <property type="entry name" value="HATPase_C_sf"/>
</dbReference>
<reference evidence="7 8" key="1">
    <citation type="journal article" date="2019" name="Int. J. Syst. Evol. Microbiol.">
        <title>The Global Catalogue of Microorganisms (GCM) 10K type strain sequencing project: providing services to taxonomists for standard genome sequencing and annotation.</title>
        <authorList>
            <consortium name="The Broad Institute Genomics Platform"/>
            <consortium name="The Broad Institute Genome Sequencing Center for Infectious Disease"/>
            <person name="Wu L."/>
            <person name="Ma J."/>
        </authorList>
    </citation>
    <scope>NUCLEOTIDE SEQUENCE [LARGE SCALE GENOMIC DNA]</scope>
    <source>
        <strain evidence="7 8">JCM 30072</strain>
    </source>
</reference>
<keyword evidence="5" id="KW-0902">Two-component regulatory system</keyword>
<dbReference type="CDD" id="cd00075">
    <property type="entry name" value="HATPase"/>
    <property type="match status" value="1"/>
</dbReference>
<organism evidence="7 8">
    <name type="scientific">Halovenus salina</name>
    <dbReference type="NCBI Taxonomy" id="1510225"/>
    <lineage>
        <taxon>Archaea</taxon>
        <taxon>Methanobacteriati</taxon>
        <taxon>Methanobacteriota</taxon>
        <taxon>Stenosarchaea group</taxon>
        <taxon>Halobacteria</taxon>
        <taxon>Halobacteriales</taxon>
        <taxon>Haloarculaceae</taxon>
        <taxon>Halovenus</taxon>
    </lineage>
</organism>
<evidence type="ECO:0000256" key="2">
    <source>
        <dbReference type="ARBA" id="ARBA00012438"/>
    </source>
</evidence>
<dbReference type="InterPro" id="IPR004358">
    <property type="entry name" value="Sig_transdc_His_kin-like_C"/>
</dbReference>
<evidence type="ECO:0000259" key="6">
    <source>
        <dbReference type="PROSITE" id="PS50109"/>
    </source>
</evidence>
<feature type="domain" description="Histidine kinase" evidence="6">
    <location>
        <begin position="42"/>
        <end position="141"/>
    </location>
</feature>
<comment type="catalytic activity">
    <reaction evidence="1">
        <text>ATP + protein L-histidine = ADP + protein N-phospho-L-histidine.</text>
        <dbReference type="EC" id="2.7.13.3"/>
    </reaction>
</comment>
<name>A0ABD5W3N9_9EURY</name>
<dbReference type="InterPro" id="IPR005467">
    <property type="entry name" value="His_kinase_dom"/>
</dbReference>
<dbReference type="SUPFAM" id="SSF55874">
    <property type="entry name" value="ATPase domain of HSP90 chaperone/DNA topoisomerase II/histidine kinase"/>
    <property type="match status" value="1"/>
</dbReference>
<dbReference type="Gene3D" id="3.30.565.10">
    <property type="entry name" value="Histidine kinase-like ATPase, C-terminal domain"/>
    <property type="match status" value="1"/>
</dbReference>
<dbReference type="RefSeq" id="WP_382185530.1">
    <property type="nucleotide sequence ID" value="NZ_JBHSZI010000001.1"/>
</dbReference>
<evidence type="ECO:0000313" key="7">
    <source>
        <dbReference type="EMBL" id="MFC7058607.1"/>
    </source>
</evidence>
<dbReference type="InterPro" id="IPR050736">
    <property type="entry name" value="Sensor_HK_Regulatory"/>
</dbReference>
<comment type="caution">
    <text evidence="7">The sequence shown here is derived from an EMBL/GenBank/DDBJ whole genome shotgun (WGS) entry which is preliminary data.</text>
</comment>
<evidence type="ECO:0000256" key="4">
    <source>
        <dbReference type="ARBA" id="ARBA00022777"/>
    </source>
</evidence>
<protein>
    <recommendedName>
        <fullName evidence="2">histidine kinase</fullName>
        <ecNumber evidence="2">2.7.13.3</ecNumber>
    </recommendedName>
</protein>
<dbReference type="PROSITE" id="PS50109">
    <property type="entry name" value="HIS_KIN"/>
    <property type="match status" value="1"/>
</dbReference>
<dbReference type="PANTHER" id="PTHR43711:SF1">
    <property type="entry name" value="HISTIDINE KINASE 1"/>
    <property type="match status" value="1"/>
</dbReference>
<dbReference type="PRINTS" id="PR00344">
    <property type="entry name" value="BCTRLSENSOR"/>
</dbReference>
<keyword evidence="8" id="KW-1185">Reference proteome</keyword>
<evidence type="ECO:0000256" key="3">
    <source>
        <dbReference type="ARBA" id="ARBA00022679"/>
    </source>
</evidence>
<evidence type="ECO:0000256" key="5">
    <source>
        <dbReference type="ARBA" id="ARBA00023012"/>
    </source>
</evidence>
<keyword evidence="4 7" id="KW-0418">Kinase</keyword>
<dbReference type="Pfam" id="PF02518">
    <property type="entry name" value="HATPase_c"/>
    <property type="match status" value="1"/>
</dbReference>
<dbReference type="AlphaFoldDB" id="A0ABD5W3N9"/>
<evidence type="ECO:0000256" key="1">
    <source>
        <dbReference type="ARBA" id="ARBA00000085"/>
    </source>
</evidence>
<sequence length="150" mass="15742">MAQKGRAVSDPEPIDLHDTAQTCWQNVETGNATLNNRANQTIRADASQIESLLENLIGNAVEHSNGDPSVAVGEVGDGFYVEDDGPGIPKSERDDVFDAGYSTTDAGTGFGLSIVEQVAQAHGWEVTVTSGREGGARFEVTGVEFDDGGS</sequence>
<dbReference type="InterPro" id="IPR003594">
    <property type="entry name" value="HATPase_dom"/>
</dbReference>
<dbReference type="GO" id="GO:0000160">
    <property type="term" value="P:phosphorelay signal transduction system"/>
    <property type="evidence" value="ECO:0007669"/>
    <property type="project" value="UniProtKB-KW"/>
</dbReference>
<proteinExistence type="predicted"/>